<evidence type="ECO:0000313" key="1">
    <source>
        <dbReference type="EMBL" id="HIT17222.1"/>
    </source>
</evidence>
<evidence type="ECO:0000313" key="2">
    <source>
        <dbReference type="Proteomes" id="UP000886893"/>
    </source>
</evidence>
<dbReference type="AlphaFoldDB" id="A0A9D1G802"/>
<name>A0A9D1G802_9FIRM</name>
<reference evidence="1" key="2">
    <citation type="journal article" date="2021" name="PeerJ">
        <title>Extensive microbial diversity within the chicken gut microbiome revealed by metagenomics and culture.</title>
        <authorList>
            <person name="Gilroy R."/>
            <person name="Ravi A."/>
            <person name="Getino M."/>
            <person name="Pursley I."/>
            <person name="Horton D.L."/>
            <person name="Alikhan N.F."/>
            <person name="Baker D."/>
            <person name="Gharbi K."/>
            <person name="Hall N."/>
            <person name="Watson M."/>
            <person name="Adriaenssens E.M."/>
            <person name="Foster-Nyarko E."/>
            <person name="Jarju S."/>
            <person name="Secka A."/>
            <person name="Antonio M."/>
            <person name="Oren A."/>
            <person name="Chaudhuri R.R."/>
            <person name="La Ragione R."/>
            <person name="Hildebrand F."/>
            <person name="Pallen M.J."/>
        </authorList>
    </citation>
    <scope>NUCLEOTIDE SEQUENCE</scope>
    <source>
        <strain evidence="1">14508</strain>
    </source>
</reference>
<protein>
    <recommendedName>
        <fullName evidence="3">Transposase</fullName>
    </recommendedName>
</protein>
<gene>
    <name evidence="1" type="ORF">IAD04_02435</name>
</gene>
<dbReference type="Proteomes" id="UP000886893">
    <property type="component" value="Unassembled WGS sequence"/>
</dbReference>
<feature type="non-terminal residue" evidence="1">
    <location>
        <position position="92"/>
    </location>
</feature>
<reference evidence="1" key="1">
    <citation type="submission" date="2020-10" db="EMBL/GenBank/DDBJ databases">
        <authorList>
            <person name="Gilroy R."/>
        </authorList>
    </citation>
    <scope>NUCLEOTIDE SEQUENCE</scope>
    <source>
        <strain evidence="1">14508</strain>
    </source>
</reference>
<dbReference type="EMBL" id="DVKI01000079">
    <property type="protein sequence ID" value="HIT17222.1"/>
    <property type="molecule type" value="Genomic_DNA"/>
</dbReference>
<accession>A0A9D1G802</accession>
<sequence>MKPIITCDVSKNKSHIRGYLNPETPLDKAFKIQHIKSGFKEIKSLAEKLKSLTGVYPDFVLEDTGVYSKCMKRYVESIGLDLYSISPLESAK</sequence>
<comment type="caution">
    <text evidence="1">The sequence shown here is derived from an EMBL/GenBank/DDBJ whole genome shotgun (WGS) entry which is preliminary data.</text>
</comment>
<proteinExistence type="predicted"/>
<organism evidence="1 2">
    <name type="scientific">Candidatus Caccosoma faecigallinarum</name>
    <dbReference type="NCBI Taxonomy" id="2840720"/>
    <lineage>
        <taxon>Bacteria</taxon>
        <taxon>Bacillati</taxon>
        <taxon>Bacillota</taxon>
        <taxon>Bacillota incertae sedis</taxon>
        <taxon>Candidatus Caccosoma</taxon>
    </lineage>
</organism>
<evidence type="ECO:0008006" key="3">
    <source>
        <dbReference type="Google" id="ProtNLM"/>
    </source>
</evidence>